<keyword evidence="2" id="KW-0812">Transmembrane</keyword>
<feature type="compositionally biased region" description="Pro residues" evidence="1">
    <location>
        <begin position="79"/>
        <end position="90"/>
    </location>
</feature>
<organism evidence="3 4">
    <name type="scientific">Paraburkholderia terrae</name>
    <dbReference type="NCBI Taxonomy" id="311230"/>
    <lineage>
        <taxon>Bacteria</taxon>
        <taxon>Pseudomonadati</taxon>
        <taxon>Pseudomonadota</taxon>
        <taxon>Betaproteobacteria</taxon>
        <taxon>Burkholderiales</taxon>
        <taxon>Burkholderiaceae</taxon>
        <taxon>Paraburkholderia</taxon>
    </lineage>
</organism>
<dbReference type="OrthoDB" id="9004488at2"/>
<feature type="region of interest" description="Disordered" evidence="1">
    <location>
        <begin position="294"/>
        <end position="360"/>
    </location>
</feature>
<dbReference type="KEGG" id="pter:C2L65_21110"/>
<dbReference type="Proteomes" id="UP000243502">
    <property type="component" value="Chromosome 2"/>
</dbReference>
<accession>A0A2I8ESA6</accession>
<feature type="region of interest" description="Disordered" evidence="1">
    <location>
        <begin position="46"/>
        <end position="91"/>
    </location>
</feature>
<feature type="compositionally biased region" description="Low complexity" evidence="1">
    <location>
        <begin position="294"/>
        <end position="336"/>
    </location>
</feature>
<feature type="region of interest" description="Disordered" evidence="1">
    <location>
        <begin position="130"/>
        <end position="163"/>
    </location>
</feature>
<evidence type="ECO:0000313" key="3">
    <source>
        <dbReference type="EMBL" id="AUT62151.1"/>
    </source>
</evidence>
<evidence type="ECO:0000256" key="2">
    <source>
        <dbReference type="SAM" id="Phobius"/>
    </source>
</evidence>
<dbReference type="AlphaFoldDB" id="A0A2I8ESA6"/>
<name>A0A2I8ESA6_9BURK</name>
<proteinExistence type="predicted"/>
<keyword evidence="2" id="KW-1133">Transmembrane helix</keyword>
<feature type="transmembrane region" description="Helical" evidence="2">
    <location>
        <begin position="98"/>
        <end position="120"/>
    </location>
</feature>
<keyword evidence="2" id="KW-0472">Membrane</keyword>
<evidence type="ECO:0000313" key="4">
    <source>
        <dbReference type="Proteomes" id="UP000243502"/>
    </source>
</evidence>
<protein>
    <submittedName>
        <fullName evidence="3">Zinc ribbon domain-containing protein</fullName>
    </submittedName>
</protein>
<gene>
    <name evidence="3" type="ORF">C2L65_21110</name>
</gene>
<sequence>MSAETSPAQGFPTPCTRCGGVLYQHVEFCPYCGADHPLERTQRKRAGTQLRAVDSPPPAPDEVHTPEAAGLPSLASPDLPVPPIEEPPPLRQSAGRWLATKGVVLLLFIVALGYAGYLLLGDNHRQDTATDEATNSASTSGGSISPYTAPQSARNTPTANVTNVPAAKTPLAPIAPPRPRVAQHYRDVPDALRAARAALAHNNLAEAQSALSDALSVEASNAEAMQMQSDLKDRENKRDVALGVATTCAKDKLWGCVRERAAQALAIDVSSVDAQALLERVILTTGWKPLSGATAAAPRATTPQANANAAPAPTMPTNNTATTNNAATPPATNTAASSIEAQMRAIRESGWKKAPSANKQ</sequence>
<dbReference type="EMBL" id="CP026112">
    <property type="protein sequence ID" value="AUT62151.1"/>
    <property type="molecule type" value="Genomic_DNA"/>
</dbReference>
<evidence type="ECO:0000256" key="1">
    <source>
        <dbReference type="SAM" id="MobiDB-lite"/>
    </source>
</evidence>
<reference evidence="3 4" key="1">
    <citation type="submission" date="2018-01" db="EMBL/GenBank/DDBJ databases">
        <title>Species boundaries and ecological features among Paraburkholderia terrae DSMZ17804T, P. hospita DSMZ17164T and P. caribensis DSMZ13236T.</title>
        <authorList>
            <person name="Pratama A.A."/>
        </authorList>
    </citation>
    <scope>NUCLEOTIDE SEQUENCE [LARGE SCALE GENOMIC DNA]</scope>
    <source>
        <strain evidence="3 4">DSM 17804</strain>
    </source>
</reference>
<feature type="compositionally biased region" description="Polar residues" evidence="1">
    <location>
        <begin position="131"/>
        <end position="163"/>
    </location>
</feature>